<dbReference type="Gene3D" id="3.40.120.10">
    <property type="entry name" value="Alpha-D-Glucose-1,6-Bisphosphate, subunit A, domain 3"/>
    <property type="match status" value="3"/>
</dbReference>
<feature type="domain" description="Alpha-D-phosphohexomutase alpha/beta/alpha" evidence="8">
    <location>
        <begin position="44"/>
        <end position="179"/>
    </location>
</feature>
<name>A0AA43RGR7_9ACTN</name>
<dbReference type="Proteomes" id="UP001168575">
    <property type="component" value="Unassembled WGS sequence"/>
</dbReference>
<dbReference type="PANTHER" id="PTHR45745:SF1">
    <property type="entry name" value="PHOSPHOGLUCOMUTASE 2B-RELATED"/>
    <property type="match status" value="1"/>
</dbReference>
<protein>
    <submittedName>
        <fullName evidence="11">Phospho-sugar mutase</fullName>
        <ecNumber evidence="11">5.4.2.-</ecNumber>
    </submittedName>
</protein>
<comment type="caution">
    <text evidence="11">The sequence shown here is derived from an EMBL/GenBank/DDBJ whole genome shotgun (WGS) entry which is preliminary data.</text>
</comment>
<dbReference type="Pfam" id="PF02879">
    <property type="entry name" value="PGM_PMM_II"/>
    <property type="match status" value="1"/>
</dbReference>
<dbReference type="Pfam" id="PF02878">
    <property type="entry name" value="PGM_PMM_I"/>
    <property type="match status" value="1"/>
</dbReference>
<dbReference type="InterPro" id="IPR016055">
    <property type="entry name" value="A-D-PHexomutase_a/b/a-I/II/III"/>
</dbReference>
<dbReference type="SUPFAM" id="SSF53738">
    <property type="entry name" value="Phosphoglucomutase, first 3 domains"/>
    <property type="match status" value="3"/>
</dbReference>
<evidence type="ECO:0000313" key="11">
    <source>
        <dbReference type="EMBL" id="MDO4841450.1"/>
    </source>
</evidence>
<proteinExistence type="inferred from homology"/>
<dbReference type="PANTHER" id="PTHR45745">
    <property type="entry name" value="PHOSPHOMANNOMUTASE 45A"/>
    <property type="match status" value="1"/>
</dbReference>
<keyword evidence="5 7" id="KW-0460">Magnesium</keyword>
<dbReference type="InterPro" id="IPR016066">
    <property type="entry name" value="A-D-PHexomutase_CS"/>
</dbReference>
<evidence type="ECO:0000313" key="12">
    <source>
        <dbReference type="Proteomes" id="UP001168575"/>
    </source>
</evidence>
<evidence type="ECO:0000256" key="6">
    <source>
        <dbReference type="ARBA" id="ARBA00023235"/>
    </source>
</evidence>
<dbReference type="Pfam" id="PF02880">
    <property type="entry name" value="PGM_PMM_III"/>
    <property type="match status" value="1"/>
</dbReference>
<keyword evidence="3" id="KW-0597">Phosphoprotein</keyword>
<organism evidence="11 12">
    <name type="scientific">Phoenicibacter congonensis</name>
    <dbReference type="NCBI Taxonomy" id="1944646"/>
    <lineage>
        <taxon>Bacteria</taxon>
        <taxon>Bacillati</taxon>
        <taxon>Actinomycetota</taxon>
        <taxon>Coriobacteriia</taxon>
        <taxon>Eggerthellales</taxon>
        <taxon>Eggerthellaceae</taxon>
        <taxon>Phoenicibacter</taxon>
    </lineage>
</organism>
<evidence type="ECO:0000259" key="9">
    <source>
        <dbReference type="Pfam" id="PF02879"/>
    </source>
</evidence>
<keyword evidence="6 11" id="KW-0413">Isomerase</keyword>
<dbReference type="SUPFAM" id="SSF55957">
    <property type="entry name" value="Phosphoglucomutase, C-terminal domain"/>
    <property type="match status" value="1"/>
</dbReference>
<dbReference type="PROSITE" id="PS00710">
    <property type="entry name" value="PGM_PMM"/>
    <property type="match status" value="1"/>
</dbReference>
<dbReference type="EC" id="5.4.2.-" evidence="11"/>
<dbReference type="CDD" id="cd05799">
    <property type="entry name" value="PGM2"/>
    <property type="match status" value="1"/>
</dbReference>
<dbReference type="InterPro" id="IPR005841">
    <property type="entry name" value="Alpha-D-phosphohexomutase_SF"/>
</dbReference>
<keyword evidence="4 7" id="KW-0479">Metal-binding</keyword>
<dbReference type="InterPro" id="IPR005846">
    <property type="entry name" value="A-D-PHexomutase_a/b/a-III"/>
</dbReference>
<dbReference type="EMBL" id="JAUMVS010000018">
    <property type="protein sequence ID" value="MDO4841450.1"/>
    <property type="molecule type" value="Genomic_DNA"/>
</dbReference>
<feature type="domain" description="Alpha-D-phosphohexomutase alpha/beta/alpha" evidence="10">
    <location>
        <begin position="322"/>
        <end position="443"/>
    </location>
</feature>
<comment type="cofactor">
    <cofactor evidence="1">
        <name>Mg(2+)</name>
        <dbReference type="ChEBI" id="CHEBI:18420"/>
    </cofactor>
</comment>
<dbReference type="PRINTS" id="PR00509">
    <property type="entry name" value="PGMPMM"/>
</dbReference>
<dbReference type="InterPro" id="IPR036900">
    <property type="entry name" value="A-D-PHexomutase_C_sf"/>
</dbReference>
<dbReference type="InterPro" id="IPR005845">
    <property type="entry name" value="A-D-PHexomutase_a/b/a-II"/>
</dbReference>
<evidence type="ECO:0000256" key="1">
    <source>
        <dbReference type="ARBA" id="ARBA00001946"/>
    </source>
</evidence>
<dbReference type="GO" id="GO:0008973">
    <property type="term" value="F:phosphopentomutase activity"/>
    <property type="evidence" value="ECO:0007669"/>
    <property type="project" value="TreeGrafter"/>
</dbReference>
<reference evidence="11" key="1">
    <citation type="submission" date="2023-07" db="EMBL/GenBank/DDBJ databases">
        <title>Between Cages and Wild: Unraveling the Impact of Captivity on Animal Microbiomes and Antimicrobial Resistance.</title>
        <authorList>
            <person name="Schmartz G.P."/>
            <person name="Rehner J."/>
            <person name="Schuff M.J."/>
            <person name="Becker S.L."/>
            <person name="Kravczyk M."/>
            <person name="Gurevich A."/>
            <person name="Francke R."/>
            <person name="Mueller R."/>
            <person name="Keller V."/>
            <person name="Keller A."/>
        </authorList>
    </citation>
    <scope>NUCLEOTIDE SEQUENCE</scope>
    <source>
        <strain evidence="11">S12M_St_49</strain>
    </source>
</reference>
<dbReference type="GO" id="GO:0000287">
    <property type="term" value="F:magnesium ion binding"/>
    <property type="evidence" value="ECO:0007669"/>
    <property type="project" value="InterPro"/>
</dbReference>
<evidence type="ECO:0000259" key="8">
    <source>
        <dbReference type="Pfam" id="PF02878"/>
    </source>
</evidence>
<comment type="similarity">
    <text evidence="2 7">Belongs to the phosphohexose mutase family.</text>
</comment>
<dbReference type="GO" id="GO:0006166">
    <property type="term" value="P:purine ribonucleoside salvage"/>
    <property type="evidence" value="ECO:0007669"/>
    <property type="project" value="TreeGrafter"/>
</dbReference>
<keyword evidence="12" id="KW-1185">Reference proteome</keyword>
<feature type="domain" description="Alpha-D-phosphohexomutase alpha/beta/alpha" evidence="9">
    <location>
        <begin position="209"/>
        <end position="315"/>
    </location>
</feature>
<gene>
    <name evidence="11" type="ORF">Q3982_02090</name>
</gene>
<accession>A0AA43RGR7</accession>
<evidence type="ECO:0000256" key="2">
    <source>
        <dbReference type="ARBA" id="ARBA00010231"/>
    </source>
</evidence>
<dbReference type="GO" id="GO:0005975">
    <property type="term" value="P:carbohydrate metabolic process"/>
    <property type="evidence" value="ECO:0007669"/>
    <property type="project" value="InterPro"/>
</dbReference>
<evidence type="ECO:0000256" key="3">
    <source>
        <dbReference type="ARBA" id="ARBA00022553"/>
    </source>
</evidence>
<evidence type="ECO:0000259" key="10">
    <source>
        <dbReference type="Pfam" id="PF02880"/>
    </source>
</evidence>
<evidence type="ECO:0000256" key="7">
    <source>
        <dbReference type="RuleBase" id="RU004326"/>
    </source>
</evidence>
<dbReference type="AlphaFoldDB" id="A0AA43RGR7"/>
<evidence type="ECO:0000256" key="5">
    <source>
        <dbReference type="ARBA" id="ARBA00022842"/>
    </source>
</evidence>
<dbReference type="InterPro" id="IPR005844">
    <property type="entry name" value="A-D-PHexomutase_a/b/a-I"/>
</dbReference>
<sequence>MDINSKAQHWAENTQCENMKKTLLTWLENKDEDALKDAFFKDLEFGTAGLRGIIGPGTNRMNRYTVARATQGLADYLNANYENPKVAIAHDSRNKGEKFTEITASVLAANGVQAFVYPRLEPTPALAYATQHLGCEAGICITASHNPAQYNGYKVFNNLGCQITSQVAKDISDAINKLDYFEGIKEMDFNEGVEQGIIKWIDDECVDSFVKDAVANVPNVDAEAIKKLRLVYTPLNGTGLEPVTKALDSLGVTDVAIVEEQKNPDGNFPTCPSPNPEERAALELAIKLAEEVHPDLLLATDPDADRTGIAVNHNGETVLVTGNEVGLLLMNHFASQFTEDEIKDKVFCTTLVSSSMADAIAKHFGFELRRVPTGFKYIGEQITLLEQNDKKDRFVMGFEESYGYLIGTHVRDKDSVSTTVAICDMAAKAAAKGKDLIDELVALYEQFGYYKNATQSFSFPGADGAQKMADIMLDLRENAPKEIDGKAVVSFTDYSQETEMSIVNSHDGIKQLLPIINVLQFDLKGGDKVIIRPSGTEPKIKAYTFVSGKSAAEAEEKLESLNTSVKSFFN</sequence>
<dbReference type="Gene3D" id="3.30.310.50">
    <property type="entry name" value="Alpha-D-phosphohexomutase, C-terminal domain"/>
    <property type="match status" value="1"/>
</dbReference>
<evidence type="ECO:0000256" key="4">
    <source>
        <dbReference type="ARBA" id="ARBA00022723"/>
    </source>
</evidence>